<feature type="compositionally biased region" description="Basic and acidic residues" evidence="1">
    <location>
        <begin position="1"/>
        <end position="10"/>
    </location>
</feature>
<reference evidence="2 3" key="1">
    <citation type="submission" date="2023-02" db="EMBL/GenBank/DDBJ databases">
        <title>LHISI_Scaffold_Assembly.</title>
        <authorList>
            <person name="Stuart O.P."/>
            <person name="Cleave R."/>
            <person name="Magrath M.J.L."/>
            <person name="Mikheyev A.S."/>
        </authorList>
    </citation>
    <scope>NUCLEOTIDE SEQUENCE [LARGE SCALE GENOMIC DNA]</scope>
    <source>
        <strain evidence="2">Daus_M_001</strain>
        <tissue evidence="2">Leg muscle</tissue>
    </source>
</reference>
<accession>A0ABQ9GMG2</accession>
<keyword evidence="3" id="KW-1185">Reference proteome</keyword>
<dbReference type="EMBL" id="JARBHB010000011">
    <property type="protein sequence ID" value="KAJ8873216.1"/>
    <property type="molecule type" value="Genomic_DNA"/>
</dbReference>
<name>A0ABQ9GMG2_9NEOP</name>
<sequence>MKEYKDVSDDHEFDEDDIDRYSDFVPDNMSPSDLEPSVVEKFHKPNRKRIIDEYLDEGSVKNREAGYSKTNEMKSPCKRCRMICTENISEEDHFRIFNNYWSEERSWDIGIQTPPNKLKVIVRKGITDYLAISQLISVITHMNVHSANIWEAIYLLKECIACNRDENNPENNKCKRCLYRDILNTEFNLAFHQPNDTCNDCDRYYLLIKEATSQEDIAKVKERQECNLTEASFRYDIKKTDKEIAMND</sequence>
<evidence type="ECO:0000313" key="2">
    <source>
        <dbReference type="EMBL" id="KAJ8873216.1"/>
    </source>
</evidence>
<feature type="region of interest" description="Disordered" evidence="1">
    <location>
        <begin position="1"/>
        <end position="37"/>
    </location>
</feature>
<evidence type="ECO:0000313" key="3">
    <source>
        <dbReference type="Proteomes" id="UP001159363"/>
    </source>
</evidence>
<comment type="caution">
    <text evidence="2">The sequence shown here is derived from an EMBL/GenBank/DDBJ whole genome shotgun (WGS) entry which is preliminary data.</text>
</comment>
<organism evidence="2 3">
    <name type="scientific">Dryococelus australis</name>
    <dbReference type="NCBI Taxonomy" id="614101"/>
    <lineage>
        <taxon>Eukaryota</taxon>
        <taxon>Metazoa</taxon>
        <taxon>Ecdysozoa</taxon>
        <taxon>Arthropoda</taxon>
        <taxon>Hexapoda</taxon>
        <taxon>Insecta</taxon>
        <taxon>Pterygota</taxon>
        <taxon>Neoptera</taxon>
        <taxon>Polyneoptera</taxon>
        <taxon>Phasmatodea</taxon>
        <taxon>Verophasmatodea</taxon>
        <taxon>Anareolatae</taxon>
        <taxon>Phasmatidae</taxon>
        <taxon>Eurycanthinae</taxon>
        <taxon>Dryococelus</taxon>
    </lineage>
</organism>
<proteinExistence type="predicted"/>
<gene>
    <name evidence="2" type="ORF">PR048_026849</name>
</gene>
<dbReference type="Proteomes" id="UP001159363">
    <property type="component" value="Chromosome 10"/>
</dbReference>
<evidence type="ECO:0000256" key="1">
    <source>
        <dbReference type="SAM" id="MobiDB-lite"/>
    </source>
</evidence>
<protein>
    <submittedName>
        <fullName evidence="2">Uncharacterized protein</fullName>
    </submittedName>
</protein>